<dbReference type="AlphaFoldDB" id="A0A3P8SZE1"/>
<dbReference type="InterPro" id="IPR046348">
    <property type="entry name" value="SIS_dom_sf"/>
</dbReference>
<evidence type="ECO:0000256" key="1">
    <source>
        <dbReference type="ARBA" id="ARBA00023277"/>
    </source>
</evidence>
<accession>A0A3P8SZE1</accession>
<evidence type="ECO:0000259" key="2">
    <source>
        <dbReference type="PROSITE" id="PS51464"/>
    </source>
</evidence>
<keyword evidence="4" id="KW-1185">Reference proteome</keyword>
<dbReference type="GeneTree" id="ENSGT00390000005345"/>
<dbReference type="PROSITE" id="PS01272">
    <property type="entry name" value="GCKR"/>
    <property type="match status" value="1"/>
</dbReference>
<dbReference type="GO" id="GO:0070095">
    <property type="term" value="F:fructose-6-phosphate binding"/>
    <property type="evidence" value="ECO:0007669"/>
    <property type="project" value="TreeGrafter"/>
</dbReference>
<reference evidence="3" key="2">
    <citation type="submission" date="2025-08" db="UniProtKB">
        <authorList>
            <consortium name="Ensembl"/>
        </authorList>
    </citation>
    <scope>IDENTIFICATION</scope>
</reference>
<keyword evidence="1" id="KW-0119">Carbohydrate metabolism</keyword>
<dbReference type="GO" id="GO:1901135">
    <property type="term" value="P:carbohydrate derivative metabolic process"/>
    <property type="evidence" value="ECO:0007669"/>
    <property type="project" value="InterPro"/>
</dbReference>
<dbReference type="SUPFAM" id="SSF53697">
    <property type="entry name" value="SIS domain"/>
    <property type="match status" value="1"/>
</dbReference>
<dbReference type="Gene3D" id="3.40.50.10490">
    <property type="entry name" value="Glucose-6-phosphate isomerase like protein, domain 1"/>
    <property type="match status" value="2"/>
</dbReference>
<dbReference type="InterPro" id="IPR054017">
    <property type="entry name" value="GKRP_SIS_2"/>
</dbReference>
<proteinExistence type="predicted"/>
<dbReference type="Gene3D" id="3.40.50.12620">
    <property type="match status" value="1"/>
</dbReference>
<dbReference type="GO" id="GO:0005829">
    <property type="term" value="C:cytosol"/>
    <property type="evidence" value="ECO:0007669"/>
    <property type="project" value="TreeGrafter"/>
</dbReference>
<dbReference type="GO" id="GO:0005654">
    <property type="term" value="C:nucleoplasm"/>
    <property type="evidence" value="ECO:0007669"/>
    <property type="project" value="TreeGrafter"/>
</dbReference>
<name>A0A3P8SZE1_AMPPE</name>
<reference evidence="3" key="3">
    <citation type="submission" date="2025-09" db="UniProtKB">
        <authorList>
            <consortium name="Ensembl"/>
        </authorList>
    </citation>
    <scope>IDENTIFICATION</scope>
</reference>
<protein>
    <recommendedName>
        <fullName evidence="2">SIS domain-containing protein</fullName>
    </recommendedName>
</protein>
<dbReference type="GO" id="GO:0009750">
    <property type="term" value="P:response to fructose"/>
    <property type="evidence" value="ECO:0007669"/>
    <property type="project" value="TreeGrafter"/>
</dbReference>
<organism evidence="3 4">
    <name type="scientific">Amphiprion percula</name>
    <name type="common">Orange clownfish</name>
    <name type="synonym">Lutjanus percula</name>
    <dbReference type="NCBI Taxonomy" id="161767"/>
    <lineage>
        <taxon>Eukaryota</taxon>
        <taxon>Metazoa</taxon>
        <taxon>Chordata</taxon>
        <taxon>Craniata</taxon>
        <taxon>Vertebrata</taxon>
        <taxon>Euteleostomi</taxon>
        <taxon>Actinopterygii</taxon>
        <taxon>Neopterygii</taxon>
        <taxon>Teleostei</taxon>
        <taxon>Neoteleostei</taxon>
        <taxon>Acanthomorphata</taxon>
        <taxon>Ovalentaria</taxon>
        <taxon>Pomacentridae</taxon>
        <taxon>Amphiprion</taxon>
    </lineage>
</organism>
<sequence>MCKMAKSDWTCSLSAICEWESPDYEPSLPVSEKSNPLTRDIDRASANSIVKMLQACDTQMFQEETESTYHVRAFHKHLLTKMDSKSSRNNYLNVIFRISGKIAFCGVSLCVQLNQSPVYSYIIAGGDRCVGVEIAPFVAGQLDFCLQHPEVYTPVLVGFNPAHQARDEPLPGCTFTFLSVVQRMQELAKSHQAFLINPAVGPEAISGSSRMKGGSATKILLQVVLSAAHAAAFSHTPVACNLSNLLLYSMCFSLRCGRRVCYLGWGSLALLGLIDASECNPTFGAGEFCRLIIRKNNAASFAPERTFPSPHEDFLHQVLPRLTDKDTVLLIYTHSDDVGKVVDLARRVREKMANLHAVYHQTDEDTSAALDLREMDAVCMRSSPCPQVVPLALVCLLTGCSLREAESHLERQPVVREAVEVWLS</sequence>
<dbReference type="Proteomes" id="UP000265080">
    <property type="component" value="Chromosome 24"/>
</dbReference>
<dbReference type="GO" id="GO:0042593">
    <property type="term" value="P:glucose homeostasis"/>
    <property type="evidence" value="ECO:0007669"/>
    <property type="project" value="TreeGrafter"/>
</dbReference>
<dbReference type="PANTHER" id="PTHR10088:SF4">
    <property type="entry name" value="GLUCOKINASE REGULATORY PROTEIN"/>
    <property type="match status" value="1"/>
</dbReference>
<dbReference type="Ensembl" id="ENSAPET00000017913.1">
    <property type="protein sequence ID" value="ENSAPEP00000017417.1"/>
    <property type="gene ID" value="ENSAPEG00000012355.1"/>
</dbReference>
<evidence type="ECO:0000313" key="3">
    <source>
        <dbReference type="Ensembl" id="ENSAPEP00000017417.1"/>
    </source>
</evidence>
<dbReference type="GO" id="GO:0030246">
    <property type="term" value="F:carbohydrate binding"/>
    <property type="evidence" value="ECO:0007669"/>
    <property type="project" value="TreeGrafter"/>
</dbReference>
<dbReference type="GO" id="GO:0004857">
    <property type="term" value="F:enzyme inhibitor activity"/>
    <property type="evidence" value="ECO:0007669"/>
    <property type="project" value="TreeGrafter"/>
</dbReference>
<dbReference type="InterPro" id="IPR040190">
    <property type="entry name" value="MURQ/GCKR"/>
</dbReference>
<feature type="domain" description="SIS" evidence="2">
    <location>
        <begin position="250"/>
        <end position="413"/>
    </location>
</feature>
<dbReference type="InterPro" id="IPR001347">
    <property type="entry name" value="SIS_dom"/>
</dbReference>
<dbReference type="PANTHER" id="PTHR10088">
    <property type="entry name" value="GLUCOKINASE REGULATORY PROTEIN"/>
    <property type="match status" value="1"/>
</dbReference>
<dbReference type="Pfam" id="PF22198">
    <property type="entry name" value="GKRP_SIS_2"/>
    <property type="match status" value="1"/>
</dbReference>
<dbReference type="GO" id="GO:0019899">
    <property type="term" value="F:enzyme binding"/>
    <property type="evidence" value="ECO:0007669"/>
    <property type="project" value="TreeGrafter"/>
</dbReference>
<evidence type="ECO:0000313" key="4">
    <source>
        <dbReference type="Proteomes" id="UP000265080"/>
    </source>
</evidence>
<dbReference type="InterPro" id="IPR005486">
    <property type="entry name" value="Glucokinase_regulatory_CS"/>
</dbReference>
<reference evidence="3 4" key="1">
    <citation type="submission" date="2018-03" db="EMBL/GenBank/DDBJ databases">
        <title>Finding Nemo's genes: A chromosome-scale reference assembly of the genome of the orange clownfish Amphiprion percula.</title>
        <authorList>
            <person name="Lehmann R."/>
        </authorList>
    </citation>
    <scope>NUCLEOTIDE SEQUENCE</scope>
</reference>
<dbReference type="PROSITE" id="PS51464">
    <property type="entry name" value="SIS"/>
    <property type="match status" value="1"/>
</dbReference>